<gene>
    <name evidence="1" type="ORF">BOTBODRAFT_145805</name>
</gene>
<dbReference type="STRING" id="930990.A0A067MRG6"/>
<dbReference type="Gene3D" id="3.80.10.10">
    <property type="entry name" value="Ribonuclease Inhibitor"/>
    <property type="match status" value="1"/>
</dbReference>
<evidence type="ECO:0008006" key="3">
    <source>
        <dbReference type="Google" id="ProtNLM"/>
    </source>
</evidence>
<name>A0A067MRG6_BOTB1</name>
<dbReference type="SUPFAM" id="SSF52047">
    <property type="entry name" value="RNI-like"/>
    <property type="match status" value="1"/>
</dbReference>
<keyword evidence="2" id="KW-1185">Reference proteome</keyword>
<dbReference type="HOGENOM" id="CLU_411587_0_0_1"/>
<accession>A0A067MRG6</accession>
<dbReference type="AlphaFoldDB" id="A0A067MRG6"/>
<evidence type="ECO:0000313" key="1">
    <source>
        <dbReference type="EMBL" id="KDQ14191.1"/>
    </source>
</evidence>
<evidence type="ECO:0000313" key="2">
    <source>
        <dbReference type="Proteomes" id="UP000027195"/>
    </source>
</evidence>
<dbReference type="OrthoDB" id="3051815at2759"/>
<organism evidence="1 2">
    <name type="scientific">Botryobasidium botryosum (strain FD-172 SS1)</name>
    <dbReference type="NCBI Taxonomy" id="930990"/>
    <lineage>
        <taxon>Eukaryota</taxon>
        <taxon>Fungi</taxon>
        <taxon>Dikarya</taxon>
        <taxon>Basidiomycota</taxon>
        <taxon>Agaricomycotina</taxon>
        <taxon>Agaricomycetes</taxon>
        <taxon>Cantharellales</taxon>
        <taxon>Botryobasidiaceae</taxon>
        <taxon>Botryobasidium</taxon>
    </lineage>
</organism>
<protein>
    <recommendedName>
        <fullName evidence="3">F-box domain-containing protein</fullName>
    </recommendedName>
</protein>
<proteinExistence type="predicted"/>
<dbReference type="Proteomes" id="UP000027195">
    <property type="component" value="Unassembled WGS sequence"/>
</dbReference>
<dbReference type="InParanoid" id="A0A067MRG6"/>
<sequence>MYQLAQPAHASDDVSAIAEYLLSALPAGPLPHPRLTDIEAAILKAYRDALVRILPSYRYSHIRDLRSQLLAAEPSNGTDGRVQASATKYSTGYKRRFGQNDSVGFYAGFSAISDRLDRIGCLLAPMRYLPVDVHHRILACCIFESDVHPVILMNVCSLWKEMICTSPVLWSCIRIYLRGARAISSTANWVAHTGQTCPLHIRLFDLLEKGPQGNDVPDMALLASALNGTMDRWESFSFNAHVYHASTFFYQHMGATSLLKQIDIELKGDVPAQNIVVDFRLPPGAAGVSAVLYLSKHSVEFHPTLSSATSHLDVAFGGRHNLDSFLDFIRPFPNIASLKLQAYKESIPNLLYAPFQLLLGLHVLIAFPHLAELDLDCVPDLSGLAFLEFPSLTSFRADGVKWTAGTFSGIESVLRRCQQLESVVMQGKGSNNIRPTPLRSYIPLPHMTYFYAETTVGFTGILEGLRMPLLDEFHITGVAAAAVARVMECSPLLRAIDIRSLTNVQQLHGPTQLTLLPRAEVIKLRSTAFALLAFVECPHIQALVLCAQDEKSPPPRINHILASRAAAGFASLHQLKLEGLNITTELFTLWLFAFAKGFTPAAAVVQELESRGRLLGVKRWYLKRTVGATNVHYACVRHNHWHIPAWDVIVLAAALAWSPYPRHCARP</sequence>
<reference evidence="2" key="1">
    <citation type="journal article" date="2014" name="Proc. Natl. Acad. Sci. U.S.A.">
        <title>Extensive sampling of basidiomycete genomes demonstrates inadequacy of the white-rot/brown-rot paradigm for wood decay fungi.</title>
        <authorList>
            <person name="Riley R."/>
            <person name="Salamov A.A."/>
            <person name="Brown D.W."/>
            <person name="Nagy L.G."/>
            <person name="Floudas D."/>
            <person name="Held B.W."/>
            <person name="Levasseur A."/>
            <person name="Lombard V."/>
            <person name="Morin E."/>
            <person name="Otillar R."/>
            <person name="Lindquist E.A."/>
            <person name="Sun H."/>
            <person name="LaButti K.M."/>
            <person name="Schmutz J."/>
            <person name="Jabbour D."/>
            <person name="Luo H."/>
            <person name="Baker S.E."/>
            <person name="Pisabarro A.G."/>
            <person name="Walton J.D."/>
            <person name="Blanchette R.A."/>
            <person name="Henrissat B."/>
            <person name="Martin F."/>
            <person name="Cullen D."/>
            <person name="Hibbett D.S."/>
            <person name="Grigoriev I.V."/>
        </authorList>
    </citation>
    <scope>NUCLEOTIDE SEQUENCE [LARGE SCALE GENOMIC DNA]</scope>
    <source>
        <strain evidence="2">FD-172 SS1</strain>
    </source>
</reference>
<dbReference type="InterPro" id="IPR032675">
    <property type="entry name" value="LRR_dom_sf"/>
</dbReference>
<dbReference type="EMBL" id="KL198039">
    <property type="protein sequence ID" value="KDQ14191.1"/>
    <property type="molecule type" value="Genomic_DNA"/>
</dbReference>